<evidence type="ECO:0000256" key="1">
    <source>
        <dbReference type="SAM" id="Phobius"/>
    </source>
</evidence>
<comment type="caution">
    <text evidence="2">The sequence shown here is derived from an EMBL/GenBank/DDBJ whole genome shotgun (WGS) entry which is preliminary data.</text>
</comment>
<feature type="transmembrane region" description="Helical" evidence="1">
    <location>
        <begin position="41"/>
        <end position="59"/>
    </location>
</feature>
<accession>A0A645CG70</accession>
<dbReference type="AlphaFoldDB" id="A0A645CG70"/>
<dbReference type="EMBL" id="VSSQ01026985">
    <property type="protein sequence ID" value="MPM75969.1"/>
    <property type="molecule type" value="Genomic_DNA"/>
</dbReference>
<proteinExistence type="predicted"/>
<keyword evidence="1" id="KW-0812">Transmembrane</keyword>
<sequence length="76" mass="8376">MGILTEKGEFIMRDILPNIILMLLGAAIILVETIFEFDGTLGLITILVGLIFIGAGVLYKSKNPLKLLLEMILNLF</sequence>
<keyword evidence="1" id="KW-0472">Membrane</keyword>
<protein>
    <submittedName>
        <fullName evidence="2">Uncharacterized protein</fullName>
    </submittedName>
</protein>
<reference evidence="2" key="1">
    <citation type="submission" date="2019-08" db="EMBL/GenBank/DDBJ databases">
        <authorList>
            <person name="Kucharzyk K."/>
            <person name="Murdoch R.W."/>
            <person name="Higgins S."/>
            <person name="Loffler F."/>
        </authorList>
    </citation>
    <scope>NUCLEOTIDE SEQUENCE</scope>
</reference>
<name>A0A645CG70_9ZZZZ</name>
<organism evidence="2">
    <name type="scientific">bioreactor metagenome</name>
    <dbReference type="NCBI Taxonomy" id="1076179"/>
    <lineage>
        <taxon>unclassified sequences</taxon>
        <taxon>metagenomes</taxon>
        <taxon>ecological metagenomes</taxon>
    </lineage>
</organism>
<keyword evidence="1" id="KW-1133">Transmembrane helix</keyword>
<evidence type="ECO:0000313" key="2">
    <source>
        <dbReference type="EMBL" id="MPM75969.1"/>
    </source>
</evidence>
<feature type="transmembrane region" description="Helical" evidence="1">
    <location>
        <begin position="15"/>
        <end position="35"/>
    </location>
</feature>
<gene>
    <name evidence="2" type="ORF">SDC9_122964</name>
</gene>